<dbReference type="PANTHER" id="PTHR43329">
    <property type="entry name" value="EPOXIDE HYDROLASE"/>
    <property type="match status" value="1"/>
</dbReference>
<reference evidence="3 4" key="1">
    <citation type="submission" date="2019-05" db="EMBL/GenBank/DDBJ databases">
        <title>Draft genome sequence of Nonomuraea turkmeniaca DSM 43926.</title>
        <authorList>
            <person name="Saricaoglu S."/>
            <person name="Isik K."/>
        </authorList>
    </citation>
    <scope>NUCLEOTIDE SEQUENCE [LARGE SCALE GENOMIC DNA]</scope>
    <source>
        <strain evidence="3 4">DSM 43926</strain>
    </source>
</reference>
<evidence type="ECO:0000313" key="3">
    <source>
        <dbReference type="EMBL" id="TMR09567.1"/>
    </source>
</evidence>
<comment type="caution">
    <text evidence="3">The sequence shown here is derived from an EMBL/GenBank/DDBJ whole genome shotgun (WGS) entry which is preliminary data.</text>
</comment>
<dbReference type="EMBL" id="VCKY01000227">
    <property type="protein sequence ID" value="TMR09567.1"/>
    <property type="molecule type" value="Genomic_DNA"/>
</dbReference>
<dbReference type="OrthoDB" id="812569at2"/>
<evidence type="ECO:0000259" key="2">
    <source>
        <dbReference type="Pfam" id="PF12697"/>
    </source>
</evidence>
<dbReference type="InterPro" id="IPR000073">
    <property type="entry name" value="AB_hydrolase_1"/>
</dbReference>
<dbReference type="SUPFAM" id="SSF53474">
    <property type="entry name" value="alpha/beta-Hydrolases"/>
    <property type="match status" value="1"/>
</dbReference>
<dbReference type="Pfam" id="PF12697">
    <property type="entry name" value="Abhydrolase_6"/>
    <property type="match status" value="1"/>
</dbReference>
<dbReference type="GO" id="GO:0016787">
    <property type="term" value="F:hydrolase activity"/>
    <property type="evidence" value="ECO:0007669"/>
    <property type="project" value="UniProtKB-KW"/>
</dbReference>
<accession>A0A5S4F0K0</accession>
<dbReference type="PRINTS" id="PR00412">
    <property type="entry name" value="EPOXHYDRLASE"/>
</dbReference>
<sequence length="321" mass="34354">MRTLRTPEERFADLPDFPYEPRYADVAEGLRMAYVEAGPPGGEPVVLLHGEPTWSFLYRHVMAELAAAGLRAIAVDLIGFGRSDKPADIADHSYAMHVEWTRALLFDVLQLGPQRSEDVQRSAPGRGSAGKHNLSGVTVVGQDWGGLIGLRIAAEHPGRIARIVAANTGLPTGDIPMPEVWHRFKDAVLKAPVLDIGRLVQAGCKRELSPEVRAAYDAPFPDESYKAGPRAMPGLVPISPDDPAAPANRAAWEVLTTLDRPFLVAFSDGDPITGGMAPILLKTISGTSGLAHPVIKGAGHFLQEDAGAELGRQIAVFVTST</sequence>
<keyword evidence="1 3" id="KW-0378">Hydrolase</keyword>
<name>A0A5S4F0K0_9ACTN</name>
<evidence type="ECO:0000256" key="1">
    <source>
        <dbReference type="ARBA" id="ARBA00022801"/>
    </source>
</evidence>
<evidence type="ECO:0000313" key="4">
    <source>
        <dbReference type="Proteomes" id="UP000309128"/>
    </source>
</evidence>
<feature type="domain" description="AB hydrolase-1" evidence="2">
    <location>
        <begin position="45"/>
        <end position="309"/>
    </location>
</feature>
<dbReference type="RefSeq" id="WP_138672398.1">
    <property type="nucleotide sequence ID" value="NZ_VCKY01000227.1"/>
</dbReference>
<proteinExistence type="predicted"/>
<dbReference type="Gene3D" id="3.40.50.1820">
    <property type="entry name" value="alpha/beta hydrolase"/>
    <property type="match status" value="1"/>
</dbReference>
<organism evidence="3 4">
    <name type="scientific">Nonomuraea turkmeniaca</name>
    <dbReference type="NCBI Taxonomy" id="103838"/>
    <lineage>
        <taxon>Bacteria</taxon>
        <taxon>Bacillati</taxon>
        <taxon>Actinomycetota</taxon>
        <taxon>Actinomycetes</taxon>
        <taxon>Streptosporangiales</taxon>
        <taxon>Streptosporangiaceae</taxon>
        <taxon>Nonomuraea</taxon>
    </lineage>
</organism>
<gene>
    <name evidence="3" type="ORF">ETD86_43040</name>
</gene>
<dbReference type="InterPro" id="IPR000639">
    <property type="entry name" value="Epox_hydrolase-like"/>
</dbReference>
<dbReference type="InterPro" id="IPR029058">
    <property type="entry name" value="AB_hydrolase_fold"/>
</dbReference>
<dbReference type="AlphaFoldDB" id="A0A5S4F0K0"/>
<dbReference type="Proteomes" id="UP000309128">
    <property type="component" value="Unassembled WGS sequence"/>
</dbReference>
<keyword evidence="4" id="KW-1185">Reference proteome</keyword>
<protein>
    <submittedName>
        <fullName evidence="3">Alpha/beta fold hydrolase</fullName>
    </submittedName>
</protein>